<organism evidence="1 2">
    <name type="scientific">Pseudanabaena frigida</name>
    <dbReference type="NCBI Taxonomy" id="945775"/>
    <lineage>
        <taxon>Bacteria</taxon>
        <taxon>Bacillati</taxon>
        <taxon>Cyanobacteriota</taxon>
        <taxon>Cyanophyceae</taxon>
        <taxon>Pseudanabaenales</taxon>
        <taxon>Pseudanabaenaceae</taxon>
        <taxon>Pseudanabaena</taxon>
    </lineage>
</organism>
<name>A0A2W4VXB8_9CYAN</name>
<dbReference type="NCBIfam" id="NF041539">
    <property type="entry name" value="choice_anch_R"/>
    <property type="match status" value="1"/>
</dbReference>
<reference evidence="1 2" key="2">
    <citation type="submission" date="2018-06" db="EMBL/GenBank/DDBJ databases">
        <title>Metagenomic assembly of (sub)arctic Cyanobacteria and their associated microbiome from non-axenic cultures.</title>
        <authorList>
            <person name="Baurain D."/>
        </authorList>
    </citation>
    <scope>NUCLEOTIDE SEQUENCE [LARGE SCALE GENOMIC DNA]</scope>
    <source>
        <strain evidence="1">ULC066bin1</strain>
    </source>
</reference>
<dbReference type="EMBL" id="QBML01000030">
    <property type="protein sequence ID" value="PZO37514.1"/>
    <property type="molecule type" value="Genomic_DNA"/>
</dbReference>
<evidence type="ECO:0000313" key="2">
    <source>
        <dbReference type="Proteomes" id="UP000249467"/>
    </source>
</evidence>
<comment type="caution">
    <text evidence="1">The sequence shown here is derived from an EMBL/GenBank/DDBJ whole genome shotgun (WGS) entry which is preliminary data.</text>
</comment>
<reference evidence="1 2" key="1">
    <citation type="submission" date="2018-04" db="EMBL/GenBank/DDBJ databases">
        <authorList>
            <person name="Go L.Y."/>
            <person name="Mitchell J.A."/>
        </authorList>
    </citation>
    <scope>NUCLEOTIDE SEQUENCE [LARGE SCALE GENOMIC DNA]</scope>
    <source>
        <strain evidence="1">ULC066bin1</strain>
    </source>
</reference>
<proteinExistence type="predicted"/>
<sequence length="269" mass="27738">MLTLSKPTASISNIKGLIGSSLVAIAASTISIGALTDSASAISLIGNRTSATNISGSISAYSSNLIDTIDKLIAIQFTTPSTEPLGYLLNSVSIRVGNYRTTAGESIFLTITDNSNLTSPGSDLPTLSLSTPTSNTVGVKDLTFTSSSSSPTTFAPNTTYWLLIGAGNASTSFNWVSNDDPGATYTSITPTGIGSLGPLGYQESSDGGGVYGSLTNQFSTSASTQLSTFNIDVTPVPFEFEASGGIAILGGLFVANKLRKRMQKNKIDN</sequence>
<gene>
    <name evidence="1" type="ORF">DCF19_18605</name>
</gene>
<evidence type="ECO:0008006" key="3">
    <source>
        <dbReference type="Google" id="ProtNLM"/>
    </source>
</evidence>
<dbReference type="AlphaFoldDB" id="A0A2W4VXB8"/>
<evidence type="ECO:0000313" key="1">
    <source>
        <dbReference type="EMBL" id="PZO37514.1"/>
    </source>
</evidence>
<accession>A0A2W4VXB8</accession>
<dbReference type="Proteomes" id="UP000249467">
    <property type="component" value="Unassembled WGS sequence"/>
</dbReference>
<protein>
    <recommendedName>
        <fullName evidence="3">PEP-CTERM sorting domain-containing protein</fullName>
    </recommendedName>
</protein>